<dbReference type="AlphaFoldDB" id="A0A1V8T5R7"/>
<name>A0A1V8T5R7_9PEZI</name>
<reference evidence="3" key="1">
    <citation type="submission" date="2017-03" db="EMBL/GenBank/DDBJ databases">
        <title>Genomes of endolithic fungi from Antarctica.</title>
        <authorList>
            <person name="Coleine C."/>
            <person name="Masonjones S."/>
            <person name="Stajich J.E."/>
        </authorList>
    </citation>
    <scope>NUCLEOTIDE SEQUENCE [LARGE SCALE GENOMIC DNA]</scope>
    <source>
        <strain evidence="3">CCFEE 5527</strain>
    </source>
</reference>
<dbReference type="PROSITE" id="PS50181">
    <property type="entry name" value="FBOX"/>
    <property type="match status" value="1"/>
</dbReference>
<sequence>MAATRLTALPTELLTKVLEVLLVREICGLRIVSRGLEDDIDSNEDALARRTIESNRARLIARRHWLLDLQSVNVVDVLARYSSYYGDIEVSSPGYSGIVIDPMLTETLKHKVADLRLKEKLALHHDVHIFFHAFKYCHDGMHKLMSDKEDMIHFQQRVWNMLESSALRLTGDPVSDIEYLLARLQDSTALQGPHYTTTHGVPRFPITDRIGLHYPRCSKGSQVCDNLLVETTLGLPPPLMTLGYHLKTEKMQKMVHAACNSSEPIKNRLFQSAFRLAALMEETFFF</sequence>
<organism evidence="2 3">
    <name type="scientific">Cryoendolithus antarcticus</name>
    <dbReference type="NCBI Taxonomy" id="1507870"/>
    <lineage>
        <taxon>Eukaryota</taxon>
        <taxon>Fungi</taxon>
        <taxon>Dikarya</taxon>
        <taxon>Ascomycota</taxon>
        <taxon>Pezizomycotina</taxon>
        <taxon>Dothideomycetes</taxon>
        <taxon>Dothideomycetidae</taxon>
        <taxon>Cladosporiales</taxon>
        <taxon>Cladosporiaceae</taxon>
        <taxon>Cryoendolithus</taxon>
    </lineage>
</organism>
<dbReference type="InterPro" id="IPR001810">
    <property type="entry name" value="F-box_dom"/>
</dbReference>
<feature type="domain" description="F-box" evidence="1">
    <location>
        <begin position="3"/>
        <end position="51"/>
    </location>
</feature>
<keyword evidence="3" id="KW-1185">Reference proteome</keyword>
<gene>
    <name evidence="2" type="ORF">B0A48_08543</name>
</gene>
<dbReference type="InParanoid" id="A0A1V8T5R7"/>
<dbReference type="EMBL" id="NAJO01000016">
    <property type="protein sequence ID" value="OQO06755.1"/>
    <property type="molecule type" value="Genomic_DNA"/>
</dbReference>
<dbReference type="Proteomes" id="UP000192596">
    <property type="component" value="Unassembled WGS sequence"/>
</dbReference>
<evidence type="ECO:0000313" key="3">
    <source>
        <dbReference type="Proteomes" id="UP000192596"/>
    </source>
</evidence>
<proteinExistence type="predicted"/>
<evidence type="ECO:0000259" key="1">
    <source>
        <dbReference type="PROSITE" id="PS50181"/>
    </source>
</evidence>
<evidence type="ECO:0000313" key="2">
    <source>
        <dbReference type="EMBL" id="OQO06755.1"/>
    </source>
</evidence>
<comment type="caution">
    <text evidence="2">The sequence shown here is derived from an EMBL/GenBank/DDBJ whole genome shotgun (WGS) entry which is preliminary data.</text>
</comment>
<accession>A0A1V8T5R7</accession>
<protein>
    <recommendedName>
        <fullName evidence="1">F-box domain-containing protein</fullName>
    </recommendedName>
</protein>